<reference evidence="2 3" key="1">
    <citation type="journal article" date="2021" name="Nat. Commun.">
        <title>Genetic determinants of endophytism in the Arabidopsis root mycobiome.</title>
        <authorList>
            <person name="Mesny F."/>
            <person name="Miyauchi S."/>
            <person name="Thiergart T."/>
            <person name="Pickel B."/>
            <person name="Atanasova L."/>
            <person name="Karlsson M."/>
            <person name="Huettel B."/>
            <person name="Barry K.W."/>
            <person name="Haridas S."/>
            <person name="Chen C."/>
            <person name="Bauer D."/>
            <person name="Andreopoulos W."/>
            <person name="Pangilinan J."/>
            <person name="LaButti K."/>
            <person name="Riley R."/>
            <person name="Lipzen A."/>
            <person name="Clum A."/>
            <person name="Drula E."/>
            <person name="Henrissat B."/>
            <person name="Kohler A."/>
            <person name="Grigoriev I.V."/>
            <person name="Martin F.M."/>
            <person name="Hacquard S."/>
        </authorList>
    </citation>
    <scope>NUCLEOTIDE SEQUENCE [LARGE SCALE GENOMIC DNA]</scope>
    <source>
        <strain evidence="2 3">MPI-SDFR-AT-0080</strain>
    </source>
</reference>
<dbReference type="Proteomes" id="UP000774617">
    <property type="component" value="Unassembled WGS sequence"/>
</dbReference>
<organism evidence="2 3">
    <name type="scientific">Macrophomina phaseolina</name>
    <dbReference type="NCBI Taxonomy" id="35725"/>
    <lineage>
        <taxon>Eukaryota</taxon>
        <taxon>Fungi</taxon>
        <taxon>Dikarya</taxon>
        <taxon>Ascomycota</taxon>
        <taxon>Pezizomycotina</taxon>
        <taxon>Dothideomycetes</taxon>
        <taxon>Dothideomycetes incertae sedis</taxon>
        <taxon>Botryosphaeriales</taxon>
        <taxon>Botryosphaeriaceae</taxon>
        <taxon>Macrophomina</taxon>
    </lineage>
</organism>
<evidence type="ECO:0000313" key="3">
    <source>
        <dbReference type="Proteomes" id="UP000774617"/>
    </source>
</evidence>
<evidence type="ECO:0000256" key="1">
    <source>
        <dbReference type="SAM" id="MobiDB-lite"/>
    </source>
</evidence>
<protein>
    <submittedName>
        <fullName evidence="2">Uncharacterized protein</fullName>
    </submittedName>
</protein>
<name>A0ABQ8GI47_9PEZI</name>
<feature type="region of interest" description="Disordered" evidence="1">
    <location>
        <begin position="21"/>
        <end position="137"/>
    </location>
</feature>
<proteinExistence type="predicted"/>
<evidence type="ECO:0000313" key="2">
    <source>
        <dbReference type="EMBL" id="KAH7055961.1"/>
    </source>
</evidence>
<keyword evidence="3" id="KW-1185">Reference proteome</keyword>
<feature type="compositionally biased region" description="Polar residues" evidence="1">
    <location>
        <begin position="118"/>
        <end position="127"/>
    </location>
</feature>
<feature type="compositionally biased region" description="Polar residues" evidence="1">
    <location>
        <begin position="33"/>
        <end position="49"/>
    </location>
</feature>
<sequence>MSKAYEGQDLNKIAQQAEQDLNSYAAKTGHDLNLSSNHGKGASVSTTESGVDVSRAQQFPGGDVRYGSSASGAGDNREIPLEEGGDIQKGTGRPTKAGDFEGVGGPEDKAQIYRDNYGGNNDVTENIRQGPGGEPKA</sequence>
<comment type="caution">
    <text evidence="2">The sequence shown here is derived from an EMBL/GenBank/DDBJ whole genome shotgun (WGS) entry which is preliminary data.</text>
</comment>
<gene>
    <name evidence="2" type="ORF">B0J12DRAFT_438122</name>
</gene>
<dbReference type="EMBL" id="JAGTJR010000008">
    <property type="protein sequence ID" value="KAH7055961.1"/>
    <property type="molecule type" value="Genomic_DNA"/>
</dbReference>
<accession>A0ABQ8GI47</accession>